<keyword evidence="3" id="KW-0805">Transcription regulation</keyword>
<dbReference type="PANTHER" id="PTHR11834">
    <property type="entry name" value="TRANSCRIPTIONAL ENHANCER FACTOR TEF RELATED"/>
    <property type="match status" value="1"/>
</dbReference>
<dbReference type="OrthoDB" id="10006572at2759"/>
<dbReference type="GO" id="GO:0005634">
    <property type="term" value="C:nucleus"/>
    <property type="evidence" value="ECO:0007669"/>
    <property type="project" value="UniProtKB-SubCell"/>
</dbReference>
<dbReference type="InterPro" id="IPR000818">
    <property type="entry name" value="TEA/ATTS_dom"/>
</dbReference>
<evidence type="ECO:0000313" key="8">
    <source>
        <dbReference type="EMBL" id="CAF9938852.1"/>
    </source>
</evidence>
<comment type="caution">
    <text evidence="8">The sequence shown here is derived from an EMBL/GenBank/DDBJ whole genome shotgun (WGS) entry which is preliminary data.</text>
</comment>
<evidence type="ECO:0000256" key="2">
    <source>
        <dbReference type="ARBA" id="ARBA00008421"/>
    </source>
</evidence>
<accession>A0A8H3PE10</accession>
<keyword evidence="5" id="KW-0539">Nucleus</keyword>
<dbReference type="GO" id="GO:0005667">
    <property type="term" value="C:transcription regulator complex"/>
    <property type="evidence" value="ECO:0007669"/>
    <property type="project" value="TreeGrafter"/>
</dbReference>
<organism evidence="8 9">
    <name type="scientific">Imshaugia aleurites</name>
    <dbReference type="NCBI Taxonomy" id="172621"/>
    <lineage>
        <taxon>Eukaryota</taxon>
        <taxon>Fungi</taxon>
        <taxon>Dikarya</taxon>
        <taxon>Ascomycota</taxon>
        <taxon>Pezizomycotina</taxon>
        <taxon>Lecanoromycetes</taxon>
        <taxon>OSLEUM clade</taxon>
        <taxon>Lecanoromycetidae</taxon>
        <taxon>Lecanorales</taxon>
        <taxon>Lecanorineae</taxon>
        <taxon>Parmeliaceae</taxon>
        <taxon>Imshaugia</taxon>
    </lineage>
</organism>
<reference evidence="8" key="1">
    <citation type="submission" date="2021-03" db="EMBL/GenBank/DDBJ databases">
        <authorList>
            <person name="Tagirdzhanova G."/>
        </authorList>
    </citation>
    <scope>NUCLEOTIDE SEQUENCE</scope>
</reference>
<evidence type="ECO:0000256" key="3">
    <source>
        <dbReference type="ARBA" id="ARBA00023015"/>
    </source>
</evidence>
<comment type="similarity">
    <text evidence="2">Belongs to the TEC1 family.</text>
</comment>
<evidence type="ECO:0000256" key="4">
    <source>
        <dbReference type="ARBA" id="ARBA00023163"/>
    </source>
</evidence>
<evidence type="ECO:0000256" key="1">
    <source>
        <dbReference type="ARBA" id="ARBA00004123"/>
    </source>
</evidence>
<name>A0A8H3PE10_9LECA</name>
<dbReference type="SMART" id="SM00426">
    <property type="entry name" value="TEA"/>
    <property type="match status" value="1"/>
</dbReference>
<evidence type="ECO:0000256" key="6">
    <source>
        <dbReference type="SAM" id="MobiDB-lite"/>
    </source>
</evidence>
<keyword evidence="9" id="KW-1185">Reference proteome</keyword>
<evidence type="ECO:0000313" key="9">
    <source>
        <dbReference type="Proteomes" id="UP000664534"/>
    </source>
</evidence>
<dbReference type="GO" id="GO:0000981">
    <property type="term" value="F:DNA-binding transcription factor activity, RNA polymerase II-specific"/>
    <property type="evidence" value="ECO:0007669"/>
    <property type="project" value="TreeGrafter"/>
</dbReference>
<evidence type="ECO:0000259" key="7">
    <source>
        <dbReference type="SMART" id="SM00426"/>
    </source>
</evidence>
<dbReference type="InterPro" id="IPR050937">
    <property type="entry name" value="TEC1_TEAD_TF"/>
</dbReference>
<feature type="domain" description="TEA" evidence="7">
    <location>
        <begin position="64"/>
        <end position="131"/>
    </location>
</feature>
<dbReference type="Pfam" id="PF01285">
    <property type="entry name" value="TEA"/>
    <property type="match status" value="1"/>
</dbReference>
<comment type="subcellular location">
    <subcellularLocation>
        <location evidence="1">Nucleus</location>
    </subcellularLocation>
</comment>
<feature type="region of interest" description="Disordered" evidence="6">
    <location>
        <begin position="145"/>
        <end position="171"/>
    </location>
</feature>
<dbReference type="EMBL" id="CAJPDT010000112">
    <property type="protein sequence ID" value="CAF9938852.1"/>
    <property type="molecule type" value="Genomic_DNA"/>
</dbReference>
<dbReference type="Gene3D" id="6.10.20.40">
    <property type="entry name" value="TEA/ATTS domain"/>
    <property type="match status" value="1"/>
</dbReference>
<gene>
    <name evidence="8" type="ORF">IMSHALPRED_001113</name>
</gene>
<protein>
    <recommendedName>
        <fullName evidence="7">TEA domain-containing protein</fullName>
    </recommendedName>
</protein>
<dbReference type="InterPro" id="IPR038096">
    <property type="entry name" value="TEA/ATTS_sf"/>
</dbReference>
<dbReference type="PANTHER" id="PTHR11834:SF0">
    <property type="entry name" value="PROTEIN SCALLOPED"/>
    <property type="match status" value="1"/>
</dbReference>
<dbReference type="AlphaFoldDB" id="A0A8H3PE10"/>
<keyword evidence="4" id="KW-0804">Transcription</keyword>
<proteinExistence type="inferred from homology"/>
<dbReference type="GO" id="GO:0000978">
    <property type="term" value="F:RNA polymerase II cis-regulatory region sequence-specific DNA binding"/>
    <property type="evidence" value="ECO:0007669"/>
    <property type="project" value="TreeGrafter"/>
</dbReference>
<evidence type="ECO:0000256" key="5">
    <source>
        <dbReference type="ARBA" id="ARBA00023242"/>
    </source>
</evidence>
<dbReference type="Proteomes" id="UP000664534">
    <property type="component" value="Unassembled WGS sequence"/>
</dbReference>
<sequence>MSIDSLRILPPELRQCVYSHLLFDDQDGTTQITRRQNTRDRSHDAQSISAVLGLPSDPNYIVWRRKGGNRSWPDEVQEAFFKGLRWTSIIQPLSRKKIEGLSHKAIICEIIYELTGQEKQRKQVSSHIQVLKGWASRTKFQNAQSAGTEQVFEDDTHTPAESFETAPTTTQNSASFWTTATTSEGTLQNLLSLSLTNSFYRPECLHHLTSNHRFDFGLDTPAFHRFCSTAPAGIVDVMRHLRVTLVEGWTPDLPAFPNLRTLAIDLWPRRPTLQDRGDRGWGKQTETLLAALGLVVAAKARISLEMRWTADWERFEREYVGTRQWRRVTKNDERSALGPERSFCPRCYELRGNERSVAEVAGQETEVPFWDNKSGADFEGIESITSSAAGYSSRSVLGNDASLDLINNTH</sequence>